<dbReference type="InterPro" id="IPR014284">
    <property type="entry name" value="RNA_pol_sigma-70_dom"/>
</dbReference>
<dbReference type="GO" id="GO:0003677">
    <property type="term" value="F:DNA binding"/>
    <property type="evidence" value="ECO:0007669"/>
    <property type="project" value="UniProtKB-KW"/>
</dbReference>
<dbReference type="InterPro" id="IPR013324">
    <property type="entry name" value="RNA_pol_sigma_r3/r4-like"/>
</dbReference>
<organism evidence="8 9">
    <name type="scientific">Pseudooceanicola lipolyticus</name>
    <dbReference type="NCBI Taxonomy" id="2029104"/>
    <lineage>
        <taxon>Bacteria</taxon>
        <taxon>Pseudomonadati</taxon>
        <taxon>Pseudomonadota</taxon>
        <taxon>Alphaproteobacteria</taxon>
        <taxon>Rhodobacterales</taxon>
        <taxon>Paracoccaceae</taxon>
        <taxon>Pseudooceanicola</taxon>
    </lineage>
</organism>
<keyword evidence="3" id="KW-0731">Sigma factor</keyword>
<feature type="domain" description="RNA polymerase sigma-70 region 2" evidence="6">
    <location>
        <begin position="39"/>
        <end position="99"/>
    </location>
</feature>
<evidence type="ECO:0000259" key="7">
    <source>
        <dbReference type="Pfam" id="PF04545"/>
    </source>
</evidence>
<dbReference type="InterPro" id="IPR036388">
    <property type="entry name" value="WH-like_DNA-bd_sf"/>
</dbReference>
<reference evidence="8 9" key="1">
    <citation type="journal article" date="2018" name="Int. J. Syst. Evol. Microbiol.">
        <title>Pseudooceanicola lipolyticus sp. nov., a marine alphaproteobacterium, reclassification of Oceanicola flagellatus as Pseudooceanicola flagellatus comb. nov. and emended description of the genus Pseudooceanicola.</title>
        <authorList>
            <person name="Huang M.-M."/>
            <person name="Guo L.-L."/>
            <person name="Wu Y.-H."/>
            <person name="Lai Q.-L."/>
            <person name="Shao Z.-Z."/>
            <person name="Wang C.-S."/>
            <person name="Wu M."/>
            <person name="Xu X.-W."/>
        </authorList>
    </citation>
    <scope>NUCLEOTIDE SEQUENCE [LARGE SCALE GENOMIC DNA]</scope>
    <source>
        <strain evidence="8 9">157</strain>
    </source>
</reference>
<evidence type="ECO:0000313" key="9">
    <source>
        <dbReference type="Proteomes" id="UP000231553"/>
    </source>
</evidence>
<dbReference type="OrthoDB" id="7830913at2"/>
<dbReference type="GO" id="GO:0006352">
    <property type="term" value="P:DNA-templated transcription initiation"/>
    <property type="evidence" value="ECO:0007669"/>
    <property type="project" value="InterPro"/>
</dbReference>
<feature type="domain" description="RNA polymerase sigma-70 region 4" evidence="7">
    <location>
        <begin position="180"/>
        <end position="231"/>
    </location>
</feature>
<evidence type="ECO:0000256" key="5">
    <source>
        <dbReference type="ARBA" id="ARBA00023163"/>
    </source>
</evidence>
<dbReference type="EMBL" id="PGTB01000150">
    <property type="protein sequence ID" value="PJE34692.1"/>
    <property type="molecule type" value="Genomic_DNA"/>
</dbReference>
<keyword evidence="4" id="KW-0238">DNA-binding</keyword>
<keyword evidence="5" id="KW-0804">Transcription</keyword>
<dbReference type="InterPro" id="IPR000943">
    <property type="entry name" value="RNA_pol_sigma70"/>
</dbReference>
<dbReference type="InterPro" id="IPR013325">
    <property type="entry name" value="RNA_pol_sigma_r2"/>
</dbReference>
<dbReference type="PANTHER" id="PTHR30376">
    <property type="entry name" value="SIGMA FACTOR RPOH HEAT SHOCK RELATED"/>
    <property type="match status" value="1"/>
</dbReference>
<evidence type="ECO:0000256" key="1">
    <source>
        <dbReference type="ARBA" id="ARBA00007788"/>
    </source>
</evidence>
<dbReference type="Pfam" id="PF04545">
    <property type="entry name" value="Sigma70_r4"/>
    <property type="match status" value="1"/>
</dbReference>
<evidence type="ECO:0000259" key="6">
    <source>
        <dbReference type="Pfam" id="PF04542"/>
    </source>
</evidence>
<dbReference type="Gene3D" id="1.10.10.10">
    <property type="entry name" value="Winged helix-like DNA-binding domain superfamily/Winged helix DNA-binding domain"/>
    <property type="match status" value="1"/>
</dbReference>
<evidence type="ECO:0000256" key="2">
    <source>
        <dbReference type="ARBA" id="ARBA00023015"/>
    </source>
</evidence>
<dbReference type="NCBIfam" id="TIGR02937">
    <property type="entry name" value="sigma70-ECF"/>
    <property type="match status" value="1"/>
</dbReference>
<dbReference type="Pfam" id="PF04542">
    <property type="entry name" value="Sigma70_r2"/>
    <property type="match status" value="1"/>
</dbReference>
<proteinExistence type="inferred from homology"/>
<sequence>MMFITRQAAMSEPMLSVAQERDAVRNWQERGDRDALELLIRSHARQVYAQAARWTDNPSHREDLVAEGMIGLMRAADNFDLAQGVRFSTYASWWVLNGVSAALVRIKTVIDIPVRTYLDASGGRLGSEDQEIAQMAIQGAVELGFGGEVDGGLVSSDLTPEEVAALRSDEDEQRRMLEAALAQLDPRDAEVIRRLNLNDPPDSAEVLAREYGMSRDRVRQIEKRALLRLRKRLIESGFRLTALA</sequence>
<dbReference type="PANTHER" id="PTHR30376:SF3">
    <property type="entry name" value="RNA POLYMERASE SIGMA FACTOR RPOH"/>
    <property type="match status" value="1"/>
</dbReference>
<dbReference type="RefSeq" id="WP_100164345.1">
    <property type="nucleotide sequence ID" value="NZ_PGTB01000150.1"/>
</dbReference>
<dbReference type="InterPro" id="IPR050813">
    <property type="entry name" value="Sigma-70_Factor"/>
</dbReference>
<keyword evidence="9" id="KW-1185">Reference proteome</keyword>
<dbReference type="SUPFAM" id="SSF88946">
    <property type="entry name" value="Sigma2 domain of RNA polymerase sigma factors"/>
    <property type="match status" value="1"/>
</dbReference>
<dbReference type="Proteomes" id="UP000231553">
    <property type="component" value="Unassembled WGS sequence"/>
</dbReference>
<gene>
    <name evidence="8" type="ORF">CVM52_20945</name>
</gene>
<keyword evidence="2" id="KW-0805">Transcription regulation</keyword>
<dbReference type="InterPro" id="IPR007627">
    <property type="entry name" value="RNA_pol_sigma70_r2"/>
</dbReference>
<evidence type="ECO:0000256" key="3">
    <source>
        <dbReference type="ARBA" id="ARBA00023082"/>
    </source>
</evidence>
<accession>A0A2M8IVZ8</accession>
<comment type="caution">
    <text evidence="8">The sequence shown here is derived from an EMBL/GenBank/DDBJ whole genome shotgun (WGS) entry which is preliminary data.</text>
</comment>
<comment type="similarity">
    <text evidence="1">Belongs to the sigma-70 factor family.</text>
</comment>
<evidence type="ECO:0000313" key="8">
    <source>
        <dbReference type="EMBL" id="PJE34692.1"/>
    </source>
</evidence>
<protein>
    <submittedName>
        <fullName evidence="8">RNA polymerase subunit sigma-70</fullName>
    </submittedName>
</protein>
<dbReference type="InterPro" id="IPR007630">
    <property type="entry name" value="RNA_pol_sigma70_r4"/>
</dbReference>
<dbReference type="GO" id="GO:0016987">
    <property type="term" value="F:sigma factor activity"/>
    <property type="evidence" value="ECO:0007669"/>
    <property type="project" value="UniProtKB-KW"/>
</dbReference>
<name>A0A2M8IVZ8_9RHOB</name>
<dbReference type="Gene3D" id="1.20.120.1810">
    <property type="match status" value="1"/>
</dbReference>
<dbReference type="PRINTS" id="PR00046">
    <property type="entry name" value="SIGMA70FCT"/>
</dbReference>
<dbReference type="SUPFAM" id="SSF88659">
    <property type="entry name" value="Sigma3 and sigma4 domains of RNA polymerase sigma factors"/>
    <property type="match status" value="1"/>
</dbReference>
<dbReference type="AlphaFoldDB" id="A0A2M8IVZ8"/>
<evidence type="ECO:0000256" key="4">
    <source>
        <dbReference type="ARBA" id="ARBA00023125"/>
    </source>
</evidence>